<feature type="compositionally biased region" description="Basic and acidic residues" evidence="1">
    <location>
        <begin position="365"/>
        <end position="379"/>
    </location>
</feature>
<feature type="compositionally biased region" description="Basic and acidic residues" evidence="1">
    <location>
        <begin position="336"/>
        <end position="355"/>
    </location>
</feature>
<feature type="region of interest" description="Disordered" evidence="1">
    <location>
        <begin position="203"/>
        <end position="489"/>
    </location>
</feature>
<evidence type="ECO:0000256" key="1">
    <source>
        <dbReference type="SAM" id="MobiDB-lite"/>
    </source>
</evidence>
<dbReference type="AlphaFoldDB" id="B0DQH4"/>
<dbReference type="KEGG" id="lbc:LACBIDRAFT_307583"/>
<evidence type="ECO:0000313" key="3">
    <source>
        <dbReference type="Proteomes" id="UP000001194"/>
    </source>
</evidence>
<feature type="compositionally biased region" description="Basic and acidic residues" evidence="1">
    <location>
        <begin position="294"/>
        <end position="305"/>
    </location>
</feature>
<protein>
    <submittedName>
        <fullName evidence="2">Predicted protein</fullName>
    </submittedName>
</protein>
<feature type="compositionally biased region" description="Basic and acidic residues" evidence="1">
    <location>
        <begin position="413"/>
        <end position="468"/>
    </location>
</feature>
<gene>
    <name evidence="2" type="ORF">LACBIDRAFT_307583</name>
</gene>
<reference evidence="2 3" key="1">
    <citation type="journal article" date="2008" name="Nature">
        <title>The genome of Laccaria bicolor provides insights into mycorrhizal symbiosis.</title>
        <authorList>
            <person name="Martin F."/>
            <person name="Aerts A."/>
            <person name="Ahren D."/>
            <person name="Brun A."/>
            <person name="Danchin E.G.J."/>
            <person name="Duchaussoy F."/>
            <person name="Gibon J."/>
            <person name="Kohler A."/>
            <person name="Lindquist E."/>
            <person name="Pereda V."/>
            <person name="Salamov A."/>
            <person name="Shapiro H.J."/>
            <person name="Wuyts J."/>
            <person name="Blaudez D."/>
            <person name="Buee M."/>
            <person name="Brokstein P."/>
            <person name="Canbaeck B."/>
            <person name="Cohen D."/>
            <person name="Courty P.E."/>
            <person name="Coutinho P.M."/>
            <person name="Delaruelle C."/>
            <person name="Detter J.C."/>
            <person name="Deveau A."/>
            <person name="DiFazio S."/>
            <person name="Duplessis S."/>
            <person name="Fraissinet-Tachet L."/>
            <person name="Lucic E."/>
            <person name="Frey-Klett P."/>
            <person name="Fourrey C."/>
            <person name="Feussner I."/>
            <person name="Gay G."/>
            <person name="Grimwood J."/>
            <person name="Hoegger P.J."/>
            <person name="Jain P."/>
            <person name="Kilaru S."/>
            <person name="Labbe J."/>
            <person name="Lin Y.C."/>
            <person name="Legue V."/>
            <person name="Le Tacon F."/>
            <person name="Marmeisse R."/>
            <person name="Melayah D."/>
            <person name="Montanini B."/>
            <person name="Muratet M."/>
            <person name="Nehls U."/>
            <person name="Niculita-Hirzel H."/>
            <person name="Oudot-Le Secq M.P."/>
            <person name="Peter M."/>
            <person name="Quesneville H."/>
            <person name="Rajashekar B."/>
            <person name="Reich M."/>
            <person name="Rouhier N."/>
            <person name="Schmutz J."/>
            <person name="Yin T."/>
            <person name="Chalot M."/>
            <person name="Henrissat B."/>
            <person name="Kuees U."/>
            <person name="Lucas S."/>
            <person name="Van de Peer Y."/>
            <person name="Podila G.K."/>
            <person name="Polle A."/>
            <person name="Pukkila P.J."/>
            <person name="Richardson P.M."/>
            <person name="Rouze P."/>
            <person name="Sanders I.R."/>
            <person name="Stajich J.E."/>
            <person name="Tunlid A."/>
            <person name="Tuskan G."/>
            <person name="Grigoriev I.V."/>
        </authorList>
    </citation>
    <scope>NUCLEOTIDE SEQUENCE [LARGE SCALE GENOMIC DNA]</scope>
    <source>
        <strain evidence="3">S238N-H82 / ATCC MYA-4686</strain>
    </source>
</reference>
<dbReference type="GeneID" id="6081884"/>
<feature type="compositionally biased region" description="Polar residues" evidence="1">
    <location>
        <begin position="384"/>
        <end position="408"/>
    </location>
</feature>
<proteinExistence type="predicted"/>
<dbReference type="InParanoid" id="B0DQH4"/>
<feature type="compositionally biased region" description="Polar residues" evidence="1">
    <location>
        <begin position="46"/>
        <end position="58"/>
    </location>
</feature>
<accession>B0DQH4</accession>
<dbReference type="OrthoDB" id="3268823at2759"/>
<keyword evidence="3" id="KW-1185">Reference proteome</keyword>
<dbReference type="EMBL" id="DS547126">
    <property type="protein sequence ID" value="EDR03038.1"/>
    <property type="molecule type" value="Genomic_DNA"/>
</dbReference>
<dbReference type="Proteomes" id="UP000001194">
    <property type="component" value="Unassembled WGS sequence"/>
</dbReference>
<organism evidence="3">
    <name type="scientific">Laccaria bicolor (strain S238N-H82 / ATCC MYA-4686)</name>
    <name type="common">Bicoloured deceiver</name>
    <name type="synonym">Laccaria laccata var. bicolor</name>
    <dbReference type="NCBI Taxonomy" id="486041"/>
    <lineage>
        <taxon>Eukaryota</taxon>
        <taxon>Fungi</taxon>
        <taxon>Dikarya</taxon>
        <taxon>Basidiomycota</taxon>
        <taxon>Agaricomycotina</taxon>
        <taxon>Agaricomycetes</taxon>
        <taxon>Agaricomycetidae</taxon>
        <taxon>Agaricales</taxon>
        <taxon>Agaricineae</taxon>
        <taxon>Hydnangiaceae</taxon>
        <taxon>Laccaria</taxon>
    </lineage>
</organism>
<name>B0DQH4_LACBS</name>
<feature type="compositionally biased region" description="Basic and acidic residues" evidence="1">
    <location>
        <begin position="34"/>
        <end position="45"/>
    </location>
</feature>
<feature type="compositionally biased region" description="Basic and acidic residues" evidence="1">
    <location>
        <begin position="236"/>
        <end position="252"/>
    </location>
</feature>
<feature type="region of interest" description="Disordered" evidence="1">
    <location>
        <begin position="1"/>
        <end position="65"/>
    </location>
</feature>
<sequence length="489" mass="52156">MSTIANNPPALGTPLATTREPADQWASHTIQALSRDDNAPPDKQETPFQSHSTATTPGQHIPGAYPAQTSELSARHATAEVLQSDAEYVKDAALSALHTAKEYVGSAGETVGGYLPPSVAAYLPGGHAEHTAGNPGSLEPTHHIRDVAHATVPPSTSEEIEDFGLVPGPAAVHNSQSSPAQYLHPHSTLAANPPIETLVAEGATGDASTKSLPGSRVETPASFSDTPPGLACSNGRGEHHAAHSQLAEDRTHQPSGFAATVLPEVPPPPVVNTPSERELGQEGSSSTGFPLAETHQRSFDAEQERGAVVGEENVPTHVVAGKTEMRTEEPTNVISEEERLGFGSGREKEKGRERPTVTLPPSESESMKARKERTLREELAALQVSEQEGPSTAPSTSLQQPATMTRIRTTLEPGEKDRPFKPPTEAELKARRHAETMPLKAPEKREHRKSFIDKLKEKIHVGGKEKKAAPPLQQQQEGIGEVLEPQSKN</sequence>
<dbReference type="RefSeq" id="XP_001886179.1">
    <property type="nucleotide sequence ID" value="XM_001886144.1"/>
</dbReference>
<evidence type="ECO:0000313" key="2">
    <source>
        <dbReference type="EMBL" id="EDR03038.1"/>
    </source>
</evidence>
<dbReference type="HOGENOM" id="CLU_554399_0_0_1"/>